<feature type="signal peptide" evidence="1">
    <location>
        <begin position="1"/>
        <end position="30"/>
    </location>
</feature>
<sequence>MNKRRHFIWSGLLALALLATLILPTPTAHASKRLTTIPQSLQGYWVTNGRTNKKIDRIYLHITAKSIETSAIARKSMKEALLLFQATHFDGQYLITRKQTTNHMKGIFGEDRTATFNQVAHHRWNLYGIFAHKLDKTGYLTNRYALAGHKLYVQELLYSEKPHGFTRTPLAAHERRHGKTPTLKYSKISPKYLHVIGLDR</sequence>
<comment type="caution">
    <text evidence="2">The sequence shown here is derived from an EMBL/GenBank/DDBJ whole genome shotgun (WGS) entry which is preliminary data.</text>
</comment>
<gene>
    <name evidence="2" type="ORF">ACFP1M_00880</name>
</gene>
<protein>
    <submittedName>
        <fullName evidence="2">Uncharacterized protein</fullName>
    </submittedName>
</protein>
<keyword evidence="1" id="KW-0732">Signal</keyword>
<name>A0ABW1U5A6_9LACO</name>
<organism evidence="2 3">
    <name type="scientific">Levilactobacillus angrenensis</name>
    <dbReference type="NCBI Taxonomy" id="2486020"/>
    <lineage>
        <taxon>Bacteria</taxon>
        <taxon>Bacillati</taxon>
        <taxon>Bacillota</taxon>
        <taxon>Bacilli</taxon>
        <taxon>Lactobacillales</taxon>
        <taxon>Lactobacillaceae</taxon>
        <taxon>Levilactobacillus</taxon>
    </lineage>
</organism>
<dbReference type="Proteomes" id="UP001596258">
    <property type="component" value="Unassembled WGS sequence"/>
</dbReference>
<dbReference type="RefSeq" id="WP_125575469.1">
    <property type="nucleotide sequence ID" value="NZ_JBHSSO010000004.1"/>
</dbReference>
<dbReference type="EMBL" id="JBHSSO010000004">
    <property type="protein sequence ID" value="MFC6288764.1"/>
    <property type="molecule type" value="Genomic_DNA"/>
</dbReference>
<evidence type="ECO:0000313" key="2">
    <source>
        <dbReference type="EMBL" id="MFC6288764.1"/>
    </source>
</evidence>
<feature type="chain" id="PRO_5045299424" evidence="1">
    <location>
        <begin position="31"/>
        <end position="200"/>
    </location>
</feature>
<keyword evidence="3" id="KW-1185">Reference proteome</keyword>
<dbReference type="PROSITE" id="PS51318">
    <property type="entry name" value="TAT"/>
    <property type="match status" value="1"/>
</dbReference>
<reference evidence="3" key="1">
    <citation type="journal article" date="2019" name="Int. J. Syst. Evol. Microbiol.">
        <title>The Global Catalogue of Microorganisms (GCM) 10K type strain sequencing project: providing services to taxonomists for standard genome sequencing and annotation.</title>
        <authorList>
            <consortium name="The Broad Institute Genomics Platform"/>
            <consortium name="The Broad Institute Genome Sequencing Center for Infectious Disease"/>
            <person name="Wu L."/>
            <person name="Ma J."/>
        </authorList>
    </citation>
    <scope>NUCLEOTIDE SEQUENCE [LARGE SCALE GENOMIC DNA]</scope>
    <source>
        <strain evidence="3">CCM 8893</strain>
    </source>
</reference>
<accession>A0ABW1U5A6</accession>
<evidence type="ECO:0000256" key="1">
    <source>
        <dbReference type="SAM" id="SignalP"/>
    </source>
</evidence>
<dbReference type="InterPro" id="IPR006311">
    <property type="entry name" value="TAT_signal"/>
</dbReference>
<proteinExistence type="predicted"/>
<evidence type="ECO:0000313" key="3">
    <source>
        <dbReference type="Proteomes" id="UP001596258"/>
    </source>
</evidence>